<dbReference type="RefSeq" id="WP_309729565.1">
    <property type="nucleotide sequence ID" value="NZ_JAVDQA010000008.1"/>
</dbReference>
<dbReference type="InterPro" id="IPR001387">
    <property type="entry name" value="Cro/C1-type_HTH"/>
</dbReference>
<gene>
    <name evidence="2" type="ORF">GGR31_002476</name>
</gene>
<comment type="caution">
    <text evidence="2">The sequence shown here is derived from an EMBL/GenBank/DDBJ whole genome shotgun (WGS) entry which is preliminary data.</text>
</comment>
<sequence>MRSIVRNYSLSILLFCYMVRINKIICEYITKEWLTPWLDSNKSQRSFADHHNIEESTVRKIKSSKEYRIPVESLYKICDSRNISLSDFFKLIEK</sequence>
<evidence type="ECO:0000259" key="1">
    <source>
        <dbReference type="Pfam" id="PF13443"/>
    </source>
</evidence>
<reference evidence="2 3" key="1">
    <citation type="submission" date="2023-07" db="EMBL/GenBank/DDBJ databases">
        <title>Genomic Encyclopedia of Type Strains, Phase IV (KMG-IV): sequencing the most valuable type-strain genomes for metagenomic binning, comparative biology and taxonomic classification.</title>
        <authorList>
            <person name="Goeker M."/>
        </authorList>
    </citation>
    <scope>NUCLEOTIDE SEQUENCE [LARGE SCALE GENOMIC DNA]</scope>
    <source>
        <strain evidence="2 3">DSM 102814</strain>
    </source>
</reference>
<accession>A0ABU1K864</accession>
<organism evidence="2 3">
    <name type="scientific">Mesonia maritima</name>
    <dbReference type="NCBI Taxonomy" id="1793873"/>
    <lineage>
        <taxon>Bacteria</taxon>
        <taxon>Pseudomonadati</taxon>
        <taxon>Bacteroidota</taxon>
        <taxon>Flavobacteriia</taxon>
        <taxon>Flavobacteriales</taxon>
        <taxon>Flavobacteriaceae</taxon>
        <taxon>Mesonia</taxon>
    </lineage>
</organism>
<protein>
    <submittedName>
        <fullName evidence="2">DNA-binding Xre family transcriptional regulator</fullName>
    </submittedName>
</protein>
<dbReference type="Proteomes" id="UP001257659">
    <property type="component" value="Unassembled WGS sequence"/>
</dbReference>
<keyword evidence="3" id="KW-1185">Reference proteome</keyword>
<dbReference type="SUPFAM" id="SSF47413">
    <property type="entry name" value="lambda repressor-like DNA-binding domains"/>
    <property type="match status" value="1"/>
</dbReference>
<evidence type="ECO:0000313" key="2">
    <source>
        <dbReference type="EMBL" id="MDR6301804.1"/>
    </source>
</evidence>
<dbReference type="Pfam" id="PF13443">
    <property type="entry name" value="HTH_26"/>
    <property type="match status" value="1"/>
</dbReference>
<dbReference type="GO" id="GO:0003677">
    <property type="term" value="F:DNA binding"/>
    <property type="evidence" value="ECO:0007669"/>
    <property type="project" value="UniProtKB-KW"/>
</dbReference>
<dbReference type="Gene3D" id="1.10.260.40">
    <property type="entry name" value="lambda repressor-like DNA-binding domains"/>
    <property type="match status" value="1"/>
</dbReference>
<dbReference type="EMBL" id="JAVDQA010000008">
    <property type="protein sequence ID" value="MDR6301804.1"/>
    <property type="molecule type" value="Genomic_DNA"/>
</dbReference>
<feature type="domain" description="HTH cro/C1-type" evidence="1">
    <location>
        <begin position="40"/>
        <end position="93"/>
    </location>
</feature>
<keyword evidence="2" id="KW-0238">DNA-binding</keyword>
<proteinExistence type="predicted"/>
<evidence type="ECO:0000313" key="3">
    <source>
        <dbReference type="Proteomes" id="UP001257659"/>
    </source>
</evidence>
<dbReference type="InterPro" id="IPR010982">
    <property type="entry name" value="Lambda_DNA-bd_dom_sf"/>
</dbReference>
<name>A0ABU1K864_9FLAO</name>